<dbReference type="Pfam" id="PF00209">
    <property type="entry name" value="SNF"/>
    <property type="match status" value="2"/>
</dbReference>
<reference evidence="8 9" key="1">
    <citation type="journal article" date="2019" name="Nat. Microbiol.">
        <title>Wide diversity of methane and short-chain alkane metabolisms in uncultured archaea.</title>
        <authorList>
            <person name="Borrel G."/>
            <person name="Adam P.S."/>
            <person name="McKay L.J."/>
            <person name="Chen L.X."/>
            <person name="Sierra-Garcia I.N."/>
            <person name="Sieber C.M."/>
            <person name="Letourneur Q."/>
            <person name="Ghozlane A."/>
            <person name="Andersen G.L."/>
            <person name="Li W.J."/>
            <person name="Hallam S.J."/>
            <person name="Muyzer G."/>
            <person name="de Oliveira V.M."/>
            <person name="Inskeep W.P."/>
            <person name="Banfield J.F."/>
            <person name="Gribaldo S."/>
        </authorList>
    </citation>
    <scope>NUCLEOTIDE SEQUENCE [LARGE SCALE GENOMIC DNA]</scope>
    <source>
        <strain evidence="8">NM1b</strain>
    </source>
</reference>
<dbReference type="InterPro" id="IPR000175">
    <property type="entry name" value="Na/ntran_symport"/>
</dbReference>
<gene>
    <name evidence="8" type="ORF">EF807_03305</name>
</gene>
<comment type="caution">
    <text evidence="8">The sequence shown here is derived from an EMBL/GenBank/DDBJ whole genome shotgun (WGS) entry which is preliminary data.</text>
</comment>
<dbReference type="SUPFAM" id="SSF161070">
    <property type="entry name" value="SNF-like"/>
    <property type="match status" value="1"/>
</dbReference>
<feature type="transmembrane region" description="Helical" evidence="7">
    <location>
        <begin position="43"/>
        <end position="67"/>
    </location>
</feature>
<evidence type="ECO:0000256" key="3">
    <source>
        <dbReference type="ARBA" id="ARBA00022692"/>
    </source>
</evidence>
<evidence type="ECO:0000256" key="7">
    <source>
        <dbReference type="SAM" id="Phobius"/>
    </source>
</evidence>
<feature type="transmembrane region" description="Helical" evidence="7">
    <location>
        <begin position="374"/>
        <end position="395"/>
    </location>
</feature>
<dbReference type="InterPro" id="IPR037272">
    <property type="entry name" value="SNS_sf"/>
</dbReference>
<feature type="transmembrane region" description="Helical" evidence="7">
    <location>
        <begin position="12"/>
        <end position="31"/>
    </location>
</feature>
<dbReference type="PANTHER" id="PTHR42948">
    <property type="entry name" value="TRANSPORTER"/>
    <property type="match status" value="1"/>
</dbReference>
<evidence type="ECO:0000256" key="5">
    <source>
        <dbReference type="ARBA" id="ARBA00023136"/>
    </source>
</evidence>
<evidence type="ECO:0000256" key="4">
    <source>
        <dbReference type="ARBA" id="ARBA00022989"/>
    </source>
</evidence>
<evidence type="ECO:0000313" key="8">
    <source>
        <dbReference type="EMBL" id="RZN70416.1"/>
    </source>
</evidence>
<feature type="transmembrane region" description="Helical" evidence="7">
    <location>
        <begin position="415"/>
        <end position="433"/>
    </location>
</feature>
<dbReference type="PROSITE" id="PS50267">
    <property type="entry name" value="NA_NEUROTRAN_SYMP_3"/>
    <property type="match status" value="1"/>
</dbReference>
<accession>A0A520KXG7</accession>
<feature type="transmembrane region" description="Helical" evidence="7">
    <location>
        <begin position="289"/>
        <end position="318"/>
    </location>
</feature>
<feature type="transmembrane region" description="Helical" evidence="7">
    <location>
        <begin position="88"/>
        <end position="117"/>
    </location>
</feature>
<comment type="similarity">
    <text evidence="6">Belongs to the sodium:neurotransmitter symporter (SNF) (TC 2.A.22) family.</text>
</comment>
<feature type="transmembrane region" description="Helical" evidence="7">
    <location>
        <begin position="211"/>
        <end position="236"/>
    </location>
</feature>
<keyword evidence="4 7" id="KW-1133">Transmembrane helix</keyword>
<feature type="transmembrane region" description="Helical" evidence="7">
    <location>
        <begin position="137"/>
        <end position="157"/>
    </location>
</feature>
<evidence type="ECO:0000256" key="2">
    <source>
        <dbReference type="ARBA" id="ARBA00022448"/>
    </source>
</evidence>
<dbReference type="GO" id="GO:0016020">
    <property type="term" value="C:membrane"/>
    <property type="evidence" value="ECO:0007669"/>
    <property type="project" value="UniProtKB-SubCell"/>
</dbReference>
<protein>
    <recommendedName>
        <fullName evidence="6">Transporter</fullName>
    </recommendedName>
</protein>
<dbReference type="GO" id="GO:0015293">
    <property type="term" value="F:symporter activity"/>
    <property type="evidence" value="ECO:0007669"/>
    <property type="project" value="UniProtKB-KW"/>
</dbReference>
<proteinExistence type="inferred from homology"/>
<dbReference type="EMBL" id="RXIL01000055">
    <property type="protein sequence ID" value="RZN70416.1"/>
    <property type="molecule type" value="Genomic_DNA"/>
</dbReference>
<comment type="subcellular location">
    <subcellularLocation>
        <location evidence="1">Membrane</location>
        <topology evidence="1">Multi-pass membrane protein</topology>
    </subcellularLocation>
</comment>
<dbReference type="NCBIfam" id="NF037979">
    <property type="entry name" value="Na_transp"/>
    <property type="match status" value="1"/>
</dbReference>
<name>A0A520KXG7_9EURY</name>
<feature type="transmembrane region" description="Helical" evidence="7">
    <location>
        <begin position="347"/>
        <end position="368"/>
    </location>
</feature>
<feature type="transmembrane region" description="Helical" evidence="7">
    <location>
        <begin position="169"/>
        <end position="191"/>
    </location>
</feature>
<organism evidence="8 9">
    <name type="scientific">Candidatus Methanolliviera hydrocarbonicum</name>
    <dbReference type="NCBI Taxonomy" id="2491085"/>
    <lineage>
        <taxon>Archaea</taxon>
        <taxon>Methanobacteriati</taxon>
        <taxon>Methanobacteriota</taxon>
        <taxon>Candidatus Methanoliparia</taxon>
        <taxon>Candidatus Methanoliparales</taxon>
        <taxon>Candidatus Methanollivieraceae</taxon>
        <taxon>Candidatus Methanolliviera</taxon>
    </lineage>
</organism>
<keyword evidence="5 7" id="KW-0472">Membrane</keyword>
<dbReference type="PRINTS" id="PR00176">
    <property type="entry name" value="NANEUSMPORT"/>
</dbReference>
<dbReference type="PROSITE" id="PS00610">
    <property type="entry name" value="NA_NEUROTRAN_SYMP_1"/>
    <property type="match status" value="1"/>
</dbReference>
<keyword evidence="3 6" id="KW-0812">Transmembrane</keyword>
<keyword evidence="6" id="KW-0769">Symport</keyword>
<evidence type="ECO:0000256" key="6">
    <source>
        <dbReference type="RuleBase" id="RU003732"/>
    </source>
</evidence>
<keyword evidence="2 6" id="KW-0813">Transport</keyword>
<feature type="transmembrane region" description="Helical" evidence="7">
    <location>
        <begin position="439"/>
        <end position="457"/>
    </location>
</feature>
<sequence>MVTKSMGGGWTTRTGFILAAIGAAIGLGNIWRFPYMVYENGGGAFLVPYFLALFLIGIPMMMLELGVGGKTGATTPLAIKKTVRESEFLGWWAAINGFIVLTYYIVILGWALSYLGYSFTLAWGREPNLFFGQFLGSYYPLIAMLIVWAINFIIVRAGVEDGLEKTNKFFVPALWIIVIMMVVGSLTLEGASSGLRWYLKPDFSSLLDPNIWMNACGQVFFSLSLAFGTMITYASYQPKNSDVAKNASIIALANCGFSLLAGFAIFSTLGHMSFVSGMPITDLIEEGTALAFITFPAVLNILPFSIIFSILFFILLIFAGLSSSVSLLETTAGPIIEKFNMSREKTVLILTLVGCLMSLPFALSAGNIGFVDEIVSTYGLPLIGFAEVMIFGWVYGANKLRSYINEVSDFKIGRWWTWMIKIVIPVVLGYGILGNILKQPGLVIVLVIILAAILASINSRFS</sequence>
<evidence type="ECO:0000313" key="9">
    <source>
        <dbReference type="Proteomes" id="UP000320766"/>
    </source>
</evidence>
<feature type="transmembrane region" description="Helical" evidence="7">
    <location>
        <begin position="248"/>
        <end position="269"/>
    </location>
</feature>
<dbReference type="AlphaFoldDB" id="A0A520KXG7"/>
<dbReference type="PANTHER" id="PTHR42948:SF1">
    <property type="entry name" value="TRANSPORTER"/>
    <property type="match status" value="1"/>
</dbReference>
<dbReference type="Proteomes" id="UP000320766">
    <property type="component" value="Unassembled WGS sequence"/>
</dbReference>
<evidence type="ECO:0000256" key="1">
    <source>
        <dbReference type="ARBA" id="ARBA00004141"/>
    </source>
</evidence>